<dbReference type="GeneID" id="24920691"/>
<dbReference type="Pfam" id="PF09440">
    <property type="entry name" value="eIF3_N"/>
    <property type="match status" value="1"/>
</dbReference>
<gene>
    <name evidence="6" type="ORF">GSBLH_T00000705001</name>
    <name evidence="7" type="ORF">GSBLH_T00003604001</name>
</gene>
<dbReference type="PANTHER" id="PTHR10317">
    <property type="entry name" value="EUKARYOTIC TRANSLATION INITIATION FACTOR 3 SUBUNIT E"/>
    <property type="match status" value="1"/>
</dbReference>
<organism evidence="6">
    <name type="scientific">Blastocystis hominis</name>
    <dbReference type="NCBI Taxonomy" id="12968"/>
    <lineage>
        <taxon>Eukaryota</taxon>
        <taxon>Sar</taxon>
        <taxon>Stramenopiles</taxon>
        <taxon>Bigyra</taxon>
        <taxon>Opalozoa</taxon>
        <taxon>Opalinata</taxon>
        <taxon>Blastocystidae</taxon>
        <taxon>Blastocystis</taxon>
    </lineage>
</organism>
<sequence>MYGPNEIAKARLELLRHTNMIGYAIDVYKELNGTDETPAEFKGREEGINRQYEDFKDSKLYECMESCLESDSIPTLSDDDLKEFSLTREDMDKSYSLAQFIMNCGDYELALNLISFYIQQIPATTSGDLFHDRMLNLLWGRLTCESLMSLDDGMTTLKELEDALANIEKVASAAQVLQERSWLVHYGLFLLSGMKNGEDFFVRTFFRKESVWQLNSSVDISPRSSSTLPGCFATSWSCL</sequence>
<dbReference type="EMBL" id="FN668639">
    <property type="protein sequence ID" value="CBK20356.2"/>
    <property type="molecule type" value="Genomic_DNA"/>
</dbReference>
<dbReference type="GO" id="GO:0005852">
    <property type="term" value="C:eukaryotic translation initiation factor 3 complex"/>
    <property type="evidence" value="ECO:0007669"/>
    <property type="project" value="InterPro"/>
</dbReference>
<evidence type="ECO:0000256" key="3">
    <source>
        <dbReference type="ARBA" id="ARBA00022917"/>
    </source>
</evidence>
<dbReference type="Proteomes" id="UP000008312">
    <property type="component" value="Unassembled WGS sequence"/>
</dbReference>
<dbReference type="RefSeq" id="XP_012897835.1">
    <property type="nucleotide sequence ID" value="XM_013042381.1"/>
</dbReference>
<evidence type="ECO:0000256" key="2">
    <source>
        <dbReference type="ARBA" id="ARBA00022540"/>
    </source>
</evidence>
<reference evidence="6" key="1">
    <citation type="submission" date="2010-02" db="EMBL/GenBank/DDBJ databases">
        <title>Sequencing and annotation of the Blastocystis hominis genome.</title>
        <authorList>
            <person name="Wincker P."/>
        </authorList>
    </citation>
    <scope>NUCLEOTIDE SEQUENCE</scope>
    <source>
        <strain evidence="6">Singapore isolate B</strain>
    </source>
</reference>
<dbReference type="InterPro" id="IPR016650">
    <property type="entry name" value="eIF3e"/>
</dbReference>
<keyword evidence="2" id="KW-0396">Initiation factor</keyword>
<feature type="domain" description="Eukaryotic translation initiation factor 3 subunit E N-terminal" evidence="5">
    <location>
        <begin position="2"/>
        <end position="101"/>
    </location>
</feature>
<evidence type="ECO:0000313" key="8">
    <source>
        <dbReference type="Proteomes" id="UP000008312"/>
    </source>
</evidence>
<dbReference type="InterPro" id="IPR019010">
    <property type="entry name" value="eIF3e_N"/>
</dbReference>
<dbReference type="SMART" id="SM01186">
    <property type="entry name" value="eIF3_N"/>
    <property type="match status" value="1"/>
</dbReference>
<evidence type="ECO:0000313" key="7">
    <source>
        <dbReference type="EMBL" id="CBK23787.2"/>
    </source>
</evidence>
<dbReference type="EMBL" id="FN668662">
    <property type="protein sequence ID" value="CBK23787.2"/>
    <property type="molecule type" value="Genomic_DNA"/>
</dbReference>
<protein>
    <recommendedName>
        <fullName evidence="5">Eukaryotic translation initiation factor 3 subunit E N-terminal domain-containing protein</fullName>
    </recommendedName>
</protein>
<dbReference type="GeneID" id="24918000"/>
<evidence type="ECO:0000256" key="1">
    <source>
        <dbReference type="ARBA" id="ARBA00022490"/>
    </source>
</evidence>
<keyword evidence="3" id="KW-0648">Protein biosynthesis</keyword>
<dbReference type="OrthoDB" id="417252at2759"/>
<dbReference type="GO" id="GO:0003743">
    <property type="term" value="F:translation initiation factor activity"/>
    <property type="evidence" value="ECO:0007669"/>
    <property type="project" value="UniProtKB-KW"/>
</dbReference>
<dbReference type="RefSeq" id="XP_012894404.1">
    <property type="nucleotide sequence ID" value="XM_013038950.1"/>
</dbReference>
<proteinExistence type="predicted"/>
<keyword evidence="8" id="KW-1185">Reference proteome</keyword>
<feature type="coiled-coil region" evidence="4">
    <location>
        <begin position="150"/>
        <end position="180"/>
    </location>
</feature>
<dbReference type="InParanoid" id="D8LXQ1"/>
<keyword evidence="4" id="KW-0175">Coiled coil</keyword>
<name>D8LXQ1_BLAHO</name>
<dbReference type="AlphaFoldDB" id="D8LXQ1"/>
<evidence type="ECO:0000259" key="5">
    <source>
        <dbReference type="SMART" id="SM01186"/>
    </source>
</evidence>
<keyword evidence="1" id="KW-0963">Cytoplasm</keyword>
<evidence type="ECO:0000256" key="4">
    <source>
        <dbReference type="SAM" id="Coils"/>
    </source>
</evidence>
<evidence type="ECO:0000313" key="6">
    <source>
        <dbReference type="EMBL" id="CBK20356.2"/>
    </source>
</evidence>
<accession>D8LXQ1</accession>